<organism evidence="2">
    <name type="scientific">Cladocopium goreaui</name>
    <dbReference type="NCBI Taxonomy" id="2562237"/>
    <lineage>
        <taxon>Eukaryota</taxon>
        <taxon>Sar</taxon>
        <taxon>Alveolata</taxon>
        <taxon>Dinophyceae</taxon>
        <taxon>Suessiales</taxon>
        <taxon>Symbiodiniaceae</taxon>
        <taxon>Cladocopium</taxon>
    </lineage>
</organism>
<protein>
    <submittedName>
        <fullName evidence="3">Right handed beta helix domain-containing protein</fullName>
    </submittedName>
</protein>
<evidence type="ECO:0000313" key="2">
    <source>
        <dbReference type="EMBL" id="CAI3974146.1"/>
    </source>
</evidence>
<accession>A0A9P1BIQ8</accession>
<dbReference type="Proteomes" id="UP001152797">
    <property type="component" value="Unassembled WGS sequence"/>
</dbReference>
<feature type="region of interest" description="Disordered" evidence="1">
    <location>
        <begin position="188"/>
        <end position="217"/>
    </location>
</feature>
<proteinExistence type="predicted"/>
<sequence length="280" mass="30511">MRVAVVCYALVLRSAALRDEISRFEPLELEVADEKMHQEALMTPTSPETAANSTADHQPEAFLEVISSANCIDGTLHLRGQNVVNSALVFSKECATLRGDMGAQVTLQEPLIFEGDLRMEGDIRFIAASFFFEPCVEVKGSASMFGNIHFEGCHNKAHNKWHAGGGGLMVKKLTQHAGAIAFHNCSSEDHGAEPQTAEQSGRSLDAKPWSDPPGKRGIALELGPKGERMRVFHATPAMISIILYQVSVSKELTANHSKFRLQLLTEVHSNLAVESLSSCQ</sequence>
<reference evidence="2" key="1">
    <citation type="submission" date="2022-10" db="EMBL/GenBank/DDBJ databases">
        <authorList>
            <person name="Chen Y."/>
            <person name="Dougan E. K."/>
            <person name="Chan C."/>
            <person name="Rhodes N."/>
            <person name="Thang M."/>
        </authorList>
    </citation>
    <scope>NUCLEOTIDE SEQUENCE</scope>
</reference>
<evidence type="ECO:0000313" key="4">
    <source>
        <dbReference type="Proteomes" id="UP001152797"/>
    </source>
</evidence>
<reference evidence="3 4" key="2">
    <citation type="submission" date="2024-05" db="EMBL/GenBank/DDBJ databases">
        <authorList>
            <person name="Chen Y."/>
            <person name="Shah S."/>
            <person name="Dougan E. K."/>
            <person name="Thang M."/>
            <person name="Chan C."/>
        </authorList>
    </citation>
    <scope>NUCLEOTIDE SEQUENCE [LARGE SCALE GENOMIC DNA]</scope>
</reference>
<evidence type="ECO:0000313" key="3">
    <source>
        <dbReference type="EMBL" id="CAL4761458.1"/>
    </source>
</evidence>
<dbReference type="AlphaFoldDB" id="A0A9P1BIQ8"/>
<dbReference type="EMBL" id="CAMXCT030000118">
    <property type="protein sequence ID" value="CAL4761458.1"/>
    <property type="molecule type" value="Genomic_DNA"/>
</dbReference>
<evidence type="ECO:0000256" key="1">
    <source>
        <dbReference type="SAM" id="MobiDB-lite"/>
    </source>
</evidence>
<dbReference type="EMBL" id="CAMXCT020000118">
    <property type="protein sequence ID" value="CAL1127521.1"/>
    <property type="molecule type" value="Genomic_DNA"/>
</dbReference>
<dbReference type="EMBL" id="CAMXCT010000118">
    <property type="protein sequence ID" value="CAI3974146.1"/>
    <property type="molecule type" value="Genomic_DNA"/>
</dbReference>
<keyword evidence="4" id="KW-1185">Reference proteome</keyword>
<name>A0A9P1BIQ8_9DINO</name>
<gene>
    <name evidence="2" type="ORF">C1SCF055_LOCUS2573</name>
</gene>
<comment type="caution">
    <text evidence="2">The sequence shown here is derived from an EMBL/GenBank/DDBJ whole genome shotgun (WGS) entry which is preliminary data.</text>
</comment>